<organism evidence="2 3">
    <name type="scientific">Pegethrix bostrychoides GSE-TBD4-15B</name>
    <dbReference type="NCBI Taxonomy" id="2839662"/>
    <lineage>
        <taxon>Bacteria</taxon>
        <taxon>Bacillati</taxon>
        <taxon>Cyanobacteriota</taxon>
        <taxon>Cyanophyceae</taxon>
        <taxon>Oculatellales</taxon>
        <taxon>Oculatellaceae</taxon>
        <taxon>Pegethrix</taxon>
    </lineage>
</organism>
<evidence type="ECO:0000313" key="3">
    <source>
        <dbReference type="Proteomes" id="UP000707356"/>
    </source>
</evidence>
<feature type="region of interest" description="Disordered" evidence="1">
    <location>
        <begin position="131"/>
        <end position="187"/>
    </location>
</feature>
<dbReference type="AlphaFoldDB" id="A0A951PBQ0"/>
<accession>A0A951PBQ0</accession>
<evidence type="ECO:0000256" key="1">
    <source>
        <dbReference type="SAM" id="MobiDB-lite"/>
    </source>
</evidence>
<comment type="caution">
    <text evidence="2">The sequence shown here is derived from an EMBL/GenBank/DDBJ whole genome shotgun (WGS) entry which is preliminary data.</text>
</comment>
<name>A0A951PBQ0_9CYAN</name>
<reference evidence="2" key="2">
    <citation type="journal article" date="2022" name="Microbiol. Resour. Announc.">
        <title>Metagenome Sequencing to Explore Phylogenomics of Terrestrial Cyanobacteria.</title>
        <authorList>
            <person name="Ward R.D."/>
            <person name="Stajich J.E."/>
            <person name="Johansen J.R."/>
            <person name="Huntemann M."/>
            <person name="Clum A."/>
            <person name="Foster B."/>
            <person name="Foster B."/>
            <person name="Roux S."/>
            <person name="Palaniappan K."/>
            <person name="Varghese N."/>
            <person name="Mukherjee S."/>
            <person name="Reddy T.B.K."/>
            <person name="Daum C."/>
            <person name="Copeland A."/>
            <person name="Chen I.A."/>
            <person name="Ivanova N.N."/>
            <person name="Kyrpides N.C."/>
            <person name="Shapiro N."/>
            <person name="Eloe-Fadrosh E.A."/>
            <person name="Pietrasiak N."/>
        </authorList>
    </citation>
    <scope>NUCLEOTIDE SEQUENCE</scope>
    <source>
        <strain evidence="2">GSE-TBD4-15B</strain>
    </source>
</reference>
<dbReference type="InterPro" id="IPR019657">
    <property type="entry name" value="ComFB"/>
</dbReference>
<dbReference type="EMBL" id="JAHHHV010000069">
    <property type="protein sequence ID" value="MBW4466626.1"/>
    <property type="molecule type" value="Genomic_DNA"/>
</dbReference>
<evidence type="ECO:0000313" key="2">
    <source>
        <dbReference type="EMBL" id="MBW4466626.1"/>
    </source>
</evidence>
<dbReference type="Pfam" id="PF10719">
    <property type="entry name" value="ComFB"/>
    <property type="match status" value="1"/>
</dbReference>
<proteinExistence type="predicted"/>
<protein>
    <submittedName>
        <fullName evidence="2">Late competence development ComFB family protein</fullName>
    </submittedName>
</protein>
<gene>
    <name evidence="2" type="ORF">KME07_14470</name>
</gene>
<reference evidence="2" key="1">
    <citation type="submission" date="2021-05" db="EMBL/GenBank/DDBJ databases">
        <authorList>
            <person name="Pietrasiak N."/>
            <person name="Ward R."/>
            <person name="Stajich J.E."/>
            <person name="Kurbessoian T."/>
        </authorList>
    </citation>
    <scope>NUCLEOTIDE SEQUENCE</scope>
    <source>
        <strain evidence="2">GSE-TBD4-15B</strain>
    </source>
</reference>
<sequence>MSIYKNVMELLVEEEVAVQFKALSPKVATYVNQVEWVAYALNQLPPLYATSEKGLHHQMQRGRAKHSAEIKQAVGRALAAIRRDPLRSSVPLESPFAPFREVLLRLRALLRNEQLEWDMIPLAVEQAITHQPHPQRQAAAVQRSTSYSPVTEAPQVAAPPTPRATTISRPAVQEENFGWDDPLYNPR</sequence>
<dbReference type="Proteomes" id="UP000707356">
    <property type="component" value="Unassembled WGS sequence"/>
</dbReference>